<keyword evidence="5" id="KW-1185">Reference proteome</keyword>
<feature type="domain" description="NADPH-dependent FMN reductase-like" evidence="3">
    <location>
        <begin position="4"/>
        <end position="123"/>
    </location>
</feature>
<proteinExistence type="predicted"/>
<dbReference type="Proteomes" id="UP000663651">
    <property type="component" value="Chromosome"/>
</dbReference>
<evidence type="ECO:0000313" key="5">
    <source>
        <dbReference type="Proteomes" id="UP000663651"/>
    </source>
</evidence>
<accession>A0ABX7Q321</accession>
<organism evidence="4 5">
    <name type="scientific">Geobacter benzoatilyticus</name>
    <dbReference type="NCBI Taxonomy" id="2815309"/>
    <lineage>
        <taxon>Bacteria</taxon>
        <taxon>Pseudomonadati</taxon>
        <taxon>Thermodesulfobacteriota</taxon>
        <taxon>Desulfuromonadia</taxon>
        <taxon>Geobacterales</taxon>
        <taxon>Geobacteraceae</taxon>
        <taxon>Geobacter</taxon>
    </lineage>
</organism>
<dbReference type="EMBL" id="CP071382">
    <property type="protein sequence ID" value="QSV45500.1"/>
    <property type="molecule type" value="Genomic_DNA"/>
</dbReference>
<keyword evidence="2" id="KW-0288">FMN</keyword>
<protein>
    <submittedName>
        <fullName evidence="4">Flavodoxin family protein</fullName>
    </submittedName>
</protein>
<gene>
    <name evidence="4" type="ORF">JZM60_15490</name>
</gene>
<dbReference type="PANTHER" id="PTHR43278">
    <property type="entry name" value="NAD(P)H-DEPENDENT FMN-CONTAINING OXIDOREDUCTASE YWQN-RELATED"/>
    <property type="match status" value="1"/>
</dbReference>
<evidence type="ECO:0000256" key="2">
    <source>
        <dbReference type="ARBA" id="ARBA00022643"/>
    </source>
</evidence>
<keyword evidence="1" id="KW-0285">Flavoprotein</keyword>
<dbReference type="Gene3D" id="3.40.50.360">
    <property type="match status" value="1"/>
</dbReference>
<evidence type="ECO:0000256" key="1">
    <source>
        <dbReference type="ARBA" id="ARBA00022630"/>
    </source>
</evidence>
<dbReference type="InterPro" id="IPR029039">
    <property type="entry name" value="Flavoprotein-like_sf"/>
</dbReference>
<sequence length="180" mass="19601">MAKNVLILSCSPRKEGNSDLLCDQFALGATEAGCRVEKISAGDRRINYCTACDACQGNGGACVQKDDMAEILDKMISADVIVMATPVYFSTMNAQTKALIDRTYARYTAITGKEFYFIMTAAVGDKELLELTLESLRKFASCLTGSRERGVIYGTGAWNKGDITKSPAMDLAYEMGRNLQ</sequence>
<reference evidence="4 5" key="1">
    <citation type="submission" date="2021-03" db="EMBL/GenBank/DDBJ databases">
        <title>Geobacter metallireducens gen. nov. sp. nov., a microorganism capable of coupling the complete oxidation of organic compounds to the reduction of iron and other metals.</title>
        <authorList>
            <person name="Li Y."/>
        </authorList>
    </citation>
    <scope>NUCLEOTIDE SEQUENCE [LARGE SCALE GENOMIC DNA]</scope>
    <source>
        <strain evidence="4 5">Jerry-YX</strain>
    </source>
</reference>
<dbReference type="InterPro" id="IPR005025">
    <property type="entry name" value="FMN_Rdtase-like_dom"/>
</dbReference>
<evidence type="ECO:0000259" key="3">
    <source>
        <dbReference type="Pfam" id="PF03358"/>
    </source>
</evidence>
<dbReference type="InterPro" id="IPR051796">
    <property type="entry name" value="ISF_SsuE-like"/>
</dbReference>
<dbReference type="RefSeq" id="WP_207163293.1">
    <property type="nucleotide sequence ID" value="NZ_CP071382.1"/>
</dbReference>
<dbReference type="PANTHER" id="PTHR43278:SF4">
    <property type="entry name" value="NAD(P)H-DEPENDENT FMN-CONTAINING OXIDOREDUCTASE YWQN-RELATED"/>
    <property type="match status" value="1"/>
</dbReference>
<dbReference type="Pfam" id="PF03358">
    <property type="entry name" value="FMN_red"/>
    <property type="match status" value="1"/>
</dbReference>
<dbReference type="SUPFAM" id="SSF52218">
    <property type="entry name" value="Flavoproteins"/>
    <property type="match status" value="1"/>
</dbReference>
<name>A0ABX7Q321_9BACT</name>
<evidence type="ECO:0000313" key="4">
    <source>
        <dbReference type="EMBL" id="QSV45500.1"/>
    </source>
</evidence>